<comment type="caution">
    <text evidence="15">The sequence shown here is derived from an EMBL/GenBank/DDBJ whole genome shotgun (WGS) entry which is preliminary data.</text>
</comment>
<evidence type="ECO:0000256" key="11">
    <source>
        <dbReference type="PIRSR" id="PIRSR605856-50"/>
    </source>
</evidence>
<keyword evidence="9 13" id="KW-0198">Cysteine biosynthesis</keyword>
<comment type="pathway">
    <text evidence="2">Amino-acid biosynthesis; L-cysteine biosynthesis; L-cysteine from L-serine: step 2/2.</text>
</comment>
<protein>
    <recommendedName>
        <fullName evidence="5 13">Cysteine synthase</fullName>
        <ecNumber evidence="4 13">2.5.1.47</ecNumber>
    </recommendedName>
</protein>
<dbReference type="FunFam" id="3.40.50.1100:FF:000003">
    <property type="entry name" value="Cystathionine beta-synthase"/>
    <property type="match status" value="1"/>
</dbReference>
<dbReference type="EC" id="2.5.1.47" evidence="4 13"/>
<dbReference type="GO" id="GO:0004124">
    <property type="term" value="F:cysteine synthase activity"/>
    <property type="evidence" value="ECO:0007669"/>
    <property type="project" value="UniProtKB-UniRule"/>
</dbReference>
<evidence type="ECO:0000256" key="7">
    <source>
        <dbReference type="ARBA" id="ARBA00022679"/>
    </source>
</evidence>
<dbReference type="NCBIfam" id="TIGR01136">
    <property type="entry name" value="cysKM"/>
    <property type="match status" value="1"/>
</dbReference>
<evidence type="ECO:0000259" key="14">
    <source>
        <dbReference type="Pfam" id="PF00291"/>
    </source>
</evidence>
<comment type="catalytic activity">
    <reaction evidence="10 13">
        <text>O-acetyl-L-serine + hydrogen sulfide = L-cysteine + acetate</text>
        <dbReference type="Rhea" id="RHEA:14829"/>
        <dbReference type="ChEBI" id="CHEBI:29919"/>
        <dbReference type="ChEBI" id="CHEBI:30089"/>
        <dbReference type="ChEBI" id="CHEBI:35235"/>
        <dbReference type="ChEBI" id="CHEBI:58340"/>
        <dbReference type="EC" id="2.5.1.47"/>
    </reaction>
</comment>
<gene>
    <name evidence="15" type="ORF">A8990_16120</name>
</gene>
<dbReference type="InterPro" id="IPR036052">
    <property type="entry name" value="TrpB-like_PALP_sf"/>
</dbReference>
<keyword evidence="6 13" id="KW-0028">Amino-acid biosynthesis</keyword>
<dbReference type="EMBL" id="QTTN01000061">
    <property type="protein sequence ID" value="REE56403.1"/>
    <property type="molecule type" value="Genomic_DNA"/>
</dbReference>
<evidence type="ECO:0000256" key="6">
    <source>
        <dbReference type="ARBA" id="ARBA00022605"/>
    </source>
</evidence>
<dbReference type="PANTHER" id="PTHR10314">
    <property type="entry name" value="CYSTATHIONINE BETA-SYNTHASE"/>
    <property type="match status" value="1"/>
</dbReference>
<sequence length="312" mass="33094">MARIVQSVTELIGDTPLVRLNRLVPEDSAEVYVKLEYQNPGASVKDRIAISMIEVAEQEGVLKPGDTIVEPTSGNTGIGLAMVAAAKGYKSILVMPETMSVERRNLLRAYGADLVLTPGAEGMNGAVRRAEELAAQNPNYFIPQQFKNQANVKIHRETTGPEIVEAINSLDGKLDAFVAGIGTGGTISGAGEILKQNFPGIKVVAVEPAASPLLSGGSPGGHKIQGIGANFIPDILNREIYDQVITIENEEAFETARRAAKEEGILCGISSGAAIFAALKVAKELGKGKRVVAIVPSNGERYLSTPLFNFEN</sequence>
<dbReference type="OrthoDB" id="9808024at2"/>
<dbReference type="AlphaFoldDB" id="A0A3D9Q6U8"/>
<dbReference type="NCBIfam" id="TIGR01139">
    <property type="entry name" value="cysK"/>
    <property type="match status" value="1"/>
</dbReference>
<organism evidence="15 16">
    <name type="scientific">Paenibacillus taihuensis</name>
    <dbReference type="NCBI Taxonomy" id="1156355"/>
    <lineage>
        <taxon>Bacteria</taxon>
        <taxon>Bacillati</taxon>
        <taxon>Bacillota</taxon>
        <taxon>Bacilli</taxon>
        <taxon>Bacillales</taxon>
        <taxon>Paenibacillaceae</taxon>
        <taxon>Paenibacillus</taxon>
    </lineage>
</organism>
<feature type="domain" description="Tryptophan synthase beta chain-like PALP" evidence="14">
    <location>
        <begin position="8"/>
        <end position="296"/>
    </location>
</feature>
<dbReference type="RefSeq" id="WP_116192588.1">
    <property type="nucleotide sequence ID" value="NZ_QTTN01000061.1"/>
</dbReference>
<keyword evidence="7 13" id="KW-0808">Transferase</keyword>
<reference evidence="15 16" key="1">
    <citation type="submission" date="2018-08" db="EMBL/GenBank/DDBJ databases">
        <title>Genomic Encyclopedia of Type Strains, Phase III (KMG-III): the genomes of soil and plant-associated and newly described type strains.</title>
        <authorList>
            <person name="Whitman W."/>
        </authorList>
    </citation>
    <scope>NUCLEOTIDE SEQUENCE [LARGE SCALE GENOMIC DNA]</scope>
    <source>
        <strain evidence="15 16">CGMCC 1.10966</strain>
    </source>
</reference>
<name>A0A3D9Q6U8_9BACL</name>
<evidence type="ECO:0000256" key="5">
    <source>
        <dbReference type="ARBA" id="ARBA00019371"/>
    </source>
</evidence>
<dbReference type="FunFam" id="3.40.50.1100:FF:000118">
    <property type="entry name" value="Related to CYS4-cystathionine beta-synthase"/>
    <property type="match status" value="1"/>
</dbReference>
<evidence type="ECO:0000256" key="12">
    <source>
        <dbReference type="PIRSR" id="PIRSR605856-51"/>
    </source>
</evidence>
<dbReference type="Pfam" id="PF00291">
    <property type="entry name" value="PALP"/>
    <property type="match status" value="1"/>
</dbReference>
<keyword evidence="16" id="KW-1185">Reference proteome</keyword>
<dbReference type="InterPro" id="IPR001216">
    <property type="entry name" value="P-phosphate_BS"/>
</dbReference>
<evidence type="ECO:0000256" key="3">
    <source>
        <dbReference type="ARBA" id="ARBA00007103"/>
    </source>
</evidence>
<dbReference type="PROSITE" id="PS00901">
    <property type="entry name" value="CYS_SYNTHASE"/>
    <property type="match status" value="1"/>
</dbReference>
<dbReference type="GO" id="GO:0006535">
    <property type="term" value="P:cysteine biosynthetic process from serine"/>
    <property type="evidence" value="ECO:0007669"/>
    <property type="project" value="UniProtKB-UniRule"/>
</dbReference>
<evidence type="ECO:0000256" key="8">
    <source>
        <dbReference type="ARBA" id="ARBA00022898"/>
    </source>
</evidence>
<comment type="similarity">
    <text evidence="3 13">Belongs to the cysteine synthase/cystathionine beta-synthase family.</text>
</comment>
<dbReference type="CDD" id="cd01561">
    <property type="entry name" value="CBS_like"/>
    <property type="match status" value="1"/>
</dbReference>
<proteinExistence type="inferred from homology"/>
<dbReference type="UniPathway" id="UPA00136">
    <property type="reaction ID" value="UER00200"/>
</dbReference>
<dbReference type="InterPro" id="IPR050214">
    <property type="entry name" value="Cys_Synth/Cystath_Beta-Synth"/>
</dbReference>
<accession>A0A3D9Q6U8</accession>
<dbReference type="SUPFAM" id="SSF53686">
    <property type="entry name" value="Tryptophan synthase beta subunit-like PLP-dependent enzymes"/>
    <property type="match status" value="1"/>
</dbReference>
<dbReference type="InterPro" id="IPR001926">
    <property type="entry name" value="TrpB-like_PALP"/>
</dbReference>
<dbReference type="InterPro" id="IPR005856">
    <property type="entry name" value="Cys_synth"/>
</dbReference>
<dbReference type="Proteomes" id="UP000256304">
    <property type="component" value="Unassembled WGS sequence"/>
</dbReference>
<evidence type="ECO:0000256" key="13">
    <source>
        <dbReference type="RuleBase" id="RU003985"/>
    </source>
</evidence>
<evidence type="ECO:0000256" key="1">
    <source>
        <dbReference type="ARBA" id="ARBA00001933"/>
    </source>
</evidence>
<evidence type="ECO:0000256" key="10">
    <source>
        <dbReference type="ARBA" id="ARBA00047931"/>
    </source>
</evidence>
<evidence type="ECO:0000256" key="9">
    <source>
        <dbReference type="ARBA" id="ARBA00023192"/>
    </source>
</evidence>
<feature type="modified residue" description="N6-(pyridoxal phosphate)lysine" evidence="12">
    <location>
        <position position="45"/>
    </location>
</feature>
<feature type="binding site" evidence="11">
    <location>
        <position position="75"/>
    </location>
    <ligand>
        <name>pyridoxal 5'-phosphate</name>
        <dbReference type="ChEBI" id="CHEBI:597326"/>
    </ligand>
</feature>
<feature type="binding site" evidence="11">
    <location>
        <position position="270"/>
    </location>
    <ligand>
        <name>pyridoxal 5'-phosphate</name>
        <dbReference type="ChEBI" id="CHEBI:597326"/>
    </ligand>
</feature>
<dbReference type="InterPro" id="IPR005859">
    <property type="entry name" value="CysK"/>
</dbReference>
<comment type="cofactor">
    <cofactor evidence="1 11 13">
        <name>pyridoxal 5'-phosphate</name>
        <dbReference type="ChEBI" id="CHEBI:597326"/>
    </cofactor>
</comment>
<keyword evidence="8 11" id="KW-0663">Pyridoxal phosphate</keyword>
<evidence type="ECO:0000256" key="4">
    <source>
        <dbReference type="ARBA" id="ARBA00012681"/>
    </source>
</evidence>
<evidence type="ECO:0000256" key="2">
    <source>
        <dbReference type="ARBA" id="ARBA00004962"/>
    </source>
</evidence>
<evidence type="ECO:0000313" key="15">
    <source>
        <dbReference type="EMBL" id="REE56403.1"/>
    </source>
</evidence>
<feature type="binding site" evidence="11">
    <location>
        <begin position="182"/>
        <end position="186"/>
    </location>
    <ligand>
        <name>pyridoxal 5'-phosphate</name>
        <dbReference type="ChEBI" id="CHEBI:597326"/>
    </ligand>
</feature>
<dbReference type="Gene3D" id="3.40.50.1100">
    <property type="match status" value="2"/>
</dbReference>
<evidence type="ECO:0000313" key="16">
    <source>
        <dbReference type="Proteomes" id="UP000256304"/>
    </source>
</evidence>